<feature type="signal peptide" evidence="1">
    <location>
        <begin position="1"/>
        <end position="19"/>
    </location>
</feature>
<gene>
    <name evidence="2" type="ORF">HZF10_13855</name>
</gene>
<evidence type="ECO:0000256" key="1">
    <source>
        <dbReference type="SAM" id="SignalP"/>
    </source>
</evidence>
<reference evidence="2 3" key="1">
    <citation type="submission" date="2020-07" db="EMBL/GenBank/DDBJ databases">
        <authorList>
            <person name="Sun Q."/>
        </authorList>
    </citation>
    <scope>NUCLEOTIDE SEQUENCE [LARGE SCALE GENOMIC DNA]</scope>
    <source>
        <strain evidence="2 3">MAH-1</strain>
    </source>
</reference>
<accession>A0A7Y8Y3M7</accession>
<dbReference type="Proteomes" id="UP000535020">
    <property type="component" value="Unassembled WGS sequence"/>
</dbReference>
<dbReference type="RefSeq" id="WP_176006819.1">
    <property type="nucleotide sequence ID" value="NZ_JABWMI010000015.1"/>
</dbReference>
<keyword evidence="1" id="KW-0732">Signal</keyword>
<name>A0A7Y8Y3M7_9FLAO</name>
<evidence type="ECO:0000313" key="3">
    <source>
        <dbReference type="Proteomes" id="UP000535020"/>
    </source>
</evidence>
<dbReference type="AlphaFoldDB" id="A0A7Y8Y3M7"/>
<comment type="caution">
    <text evidence="2">The sequence shown here is derived from an EMBL/GenBank/DDBJ whole genome shotgun (WGS) entry which is preliminary data.</text>
</comment>
<feature type="chain" id="PRO_5031099710" evidence="1">
    <location>
        <begin position="20"/>
        <end position="180"/>
    </location>
</feature>
<sequence>MKKLILTVVLALMPSLFFAQTAFDKFDGQDDVTAVVVNKKMFKMMGDVKSKENQQYLNLIKKLDNLRVFTTQSTRVTSDMKATSEKYIKTAGLEELMRVTEKGQNIKILVKSGTSETNVKELLMFIEGSGKNETVLMSLTGDFDLNDISMLTDKLNLPGGANIDKAAKGSKGPKGPKGPK</sequence>
<dbReference type="InterPro" id="IPR025348">
    <property type="entry name" value="DUF4252"/>
</dbReference>
<evidence type="ECO:0000313" key="2">
    <source>
        <dbReference type="EMBL" id="NYA72009.1"/>
    </source>
</evidence>
<dbReference type="EMBL" id="JACBJI010000006">
    <property type="protein sequence ID" value="NYA72009.1"/>
    <property type="molecule type" value="Genomic_DNA"/>
</dbReference>
<organism evidence="2 3">
    <name type="scientific">Flavobacterium agri</name>
    <dbReference type="NCBI Taxonomy" id="2743471"/>
    <lineage>
        <taxon>Bacteria</taxon>
        <taxon>Pseudomonadati</taxon>
        <taxon>Bacteroidota</taxon>
        <taxon>Flavobacteriia</taxon>
        <taxon>Flavobacteriales</taxon>
        <taxon>Flavobacteriaceae</taxon>
        <taxon>Flavobacterium</taxon>
    </lineage>
</organism>
<protein>
    <submittedName>
        <fullName evidence="2">DUF4252 domain-containing protein</fullName>
    </submittedName>
</protein>
<dbReference type="Pfam" id="PF14060">
    <property type="entry name" value="DUF4252"/>
    <property type="match status" value="1"/>
</dbReference>
<keyword evidence="3" id="KW-1185">Reference proteome</keyword>
<proteinExistence type="predicted"/>